<dbReference type="GO" id="GO:0005615">
    <property type="term" value="C:extracellular space"/>
    <property type="evidence" value="ECO:0007669"/>
    <property type="project" value="TreeGrafter"/>
</dbReference>
<dbReference type="PANTHER" id="PTHR11639">
    <property type="entry name" value="S100 CALCIUM-BINDING PROTEIN"/>
    <property type="match status" value="1"/>
</dbReference>
<comment type="caution">
    <text evidence="2">The sequence shown here is derived from an EMBL/GenBank/DDBJ whole genome shotgun (WGS) entry which is preliminary data.</text>
</comment>
<dbReference type="SMART" id="SM01394">
    <property type="entry name" value="S_100"/>
    <property type="match status" value="1"/>
</dbReference>
<dbReference type="GO" id="GO:0048471">
    <property type="term" value="C:perinuclear region of cytoplasm"/>
    <property type="evidence" value="ECO:0007669"/>
    <property type="project" value="TreeGrafter"/>
</dbReference>
<dbReference type="EMBL" id="JANPWB010000016">
    <property type="protein sequence ID" value="KAJ1081033.1"/>
    <property type="molecule type" value="Genomic_DNA"/>
</dbReference>
<dbReference type="GO" id="GO:0005509">
    <property type="term" value="F:calcium ion binding"/>
    <property type="evidence" value="ECO:0007669"/>
    <property type="project" value="InterPro"/>
</dbReference>
<dbReference type="InterPro" id="IPR013787">
    <property type="entry name" value="S100_Ca-bd_sub"/>
</dbReference>
<proteinExistence type="predicted"/>
<name>A0AAV7KVN3_PLEWA</name>
<evidence type="ECO:0000313" key="3">
    <source>
        <dbReference type="Proteomes" id="UP001066276"/>
    </source>
</evidence>
<evidence type="ECO:0000259" key="1">
    <source>
        <dbReference type="PROSITE" id="PS50222"/>
    </source>
</evidence>
<dbReference type="Proteomes" id="UP001066276">
    <property type="component" value="Chromosome 12"/>
</dbReference>
<dbReference type="PROSITE" id="PS50222">
    <property type="entry name" value="EF_HAND_2"/>
    <property type="match status" value="1"/>
</dbReference>
<evidence type="ECO:0000313" key="2">
    <source>
        <dbReference type="EMBL" id="KAJ1081033.1"/>
    </source>
</evidence>
<dbReference type="SUPFAM" id="SSF47473">
    <property type="entry name" value="EF-hand"/>
    <property type="match status" value="1"/>
</dbReference>
<keyword evidence="3" id="KW-1185">Reference proteome</keyword>
<protein>
    <recommendedName>
        <fullName evidence="1">EF-hand domain-containing protein</fullName>
    </recommendedName>
</protein>
<dbReference type="InterPro" id="IPR011992">
    <property type="entry name" value="EF-hand-dom_pair"/>
</dbReference>
<dbReference type="Pfam" id="PF01023">
    <property type="entry name" value="S_100"/>
    <property type="match status" value="1"/>
</dbReference>
<organism evidence="2 3">
    <name type="scientific">Pleurodeles waltl</name>
    <name type="common">Iberian ribbed newt</name>
    <dbReference type="NCBI Taxonomy" id="8319"/>
    <lineage>
        <taxon>Eukaryota</taxon>
        <taxon>Metazoa</taxon>
        <taxon>Chordata</taxon>
        <taxon>Craniata</taxon>
        <taxon>Vertebrata</taxon>
        <taxon>Euteleostomi</taxon>
        <taxon>Amphibia</taxon>
        <taxon>Batrachia</taxon>
        <taxon>Caudata</taxon>
        <taxon>Salamandroidea</taxon>
        <taxon>Salamandridae</taxon>
        <taxon>Pleurodelinae</taxon>
        <taxon>Pleurodeles</taxon>
    </lineage>
</organism>
<dbReference type="InterPro" id="IPR002048">
    <property type="entry name" value="EF_hand_dom"/>
</dbReference>
<sequence length="143" mass="16070">MLGSTGSCTTVSYFLHPKYSLFVFQEIVDMSKVVLEDALLFLIDTFRKYADTDSDKTTLSTKEAVRLIQTELPIFCGQNVTEAECLEIIDIIDTRKNGLIDFSEYITFLHYIAKKFHQDLSAAEKKKEDACMASPAPATPAEN</sequence>
<feature type="domain" description="EF-hand" evidence="1">
    <location>
        <begin position="80"/>
        <end position="115"/>
    </location>
</feature>
<dbReference type="GO" id="GO:0048306">
    <property type="term" value="F:calcium-dependent protein binding"/>
    <property type="evidence" value="ECO:0007669"/>
    <property type="project" value="TreeGrafter"/>
</dbReference>
<dbReference type="PANTHER" id="PTHR11639:SF80">
    <property type="entry name" value="PROTEIN S100-A6"/>
    <property type="match status" value="1"/>
</dbReference>
<gene>
    <name evidence="2" type="ORF">NDU88_001220</name>
</gene>
<dbReference type="GO" id="GO:0044548">
    <property type="term" value="F:S100 protein binding"/>
    <property type="evidence" value="ECO:0007669"/>
    <property type="project" value="TreeGrafter"/>
</dbReference>
<dbReference type="Gene3D" id="1.10.238.10">
    <property type="entry name" value="EF-hand"/>
    <property type="match status" value="1"/>
</dbReference>
<accession>A0AAV7KVN3</accession>
<dbReference type="AlphaFoldDB" id="A0AAV7KVN3"/>
<reference evidence="2" key="1">
    <citation type="journal article" date="2022" name="bioRxiv">
        <title>Sequencing and chromosome-scale assembly of the giantPleurodeles waltlgenome.</title>
        <authorList>
            <person name="Brown T."/>
            <person name="Elewa A."/>
            <person name="Iarovenko S."/>
            <person name="Subramanian E."/>
            <person name="Araus A.J."/>
            <person name="Petzold A."/>
            <person name="Susuki M."/>
            <person name="Suzuki K.-i.T."/>
            <person name="Hayashi T."/>
            <person name="Toyoda A."/>
            <person name="Oliveira C."/>
            <person name="Osipova E."/>
            <person name="Leigh N.D."/>
            <person name="Simon A."/>
            <person name="Yun M.H."/>
        </authorList>
    </citation>
    <scope>NUCLEOTIDE SEQUENCE</scope>
    <source>
        <strain evidence="2">20211129_DDA</strain>
        <tissue evidence="2">Liver</tissue>
    </source>
</reference>
<dbReference type="GO" id="GO:0005634">
    <property type="term" value="C:nucleus"/>
    <property type="evidence" value="ECO:0007669"/>
    <property type="project" value="TreeGrafter"/>
</dbReference>